<keyword evidence="9" id="KW-1185">Reference proteome</keyword>
<evidence type="ECO:0000256" key="2">
    <source>
        <dbReference type="ARBA" id="ARBA00022603"/>
    </source>
</evidence>
<gene>
    <name evidence="8" type="ORF">ACFQGU_12860</name>
</gene>
<organism evidence="8 9">
    <name type="scientific">Longivirga aurantiaca</name>
    <dbReference type="NCBI Taxonomy" id="1837743"/>
    <lineage>
        <taxon>Bacteria</taxon>
        <taxon>Bacillati</taxon>
        <taxon>Actinomycetota</taxon>
        <taxon>Actinomycetes</taxon>
        <taxon>Sporichthyales</taxon>
        <taxon>Sporichthyaceae</taxon>
        <taxon>Longivirga</taxon>
    </lineage>
</organism>
<dbReference type="Pfam" id="PF01035">
    <property type="entry name" value="DNA_binding_1"/>
    <property type="match status" value="1"/>
</dbReference>
<dbReference type="EC" id="2.1.1.63" evidence="8"/>
<evidence type="ECO:0000256" key="6">
    <source>
        <dbReference type="ARBA" id="ARBA00049348"/>
    </source>
</evidence>
<dbReference type="GO" id="GO:0003908">
    <property type="term" value="F:methylated-DNA-[protein]-cysteine S-methyltransferase activity"/>
    <property type="evidence" value="ECO:0007669"/>
    <property type="project" value="UniProtKB-EC"/>
</dbReference>
<dbReference type="Gene3D" id="1.10.10.10">
    <property type="entry name" value="Winged helix-like DNA-binding domain superfamily/Winged helix DNA-binding domain"/>
    <property type="match status" value="1"/>
</dbReference>
<dbReference type="NCBIfam" id="TIGR00589">
    <property type="entry name" value="ogt"/>
    <property type="match status" value="1"/>
</dbReference>
<dbReference type="CDD" id="cd06445">
    <property type="entry name" value="ATase"/>
    <property type="match status" value="1"/>
</dbReference>
<comment type="caution">
    <text evidence="8">The sequence shown here is derived from an EMBL/GenBank/DDBJ whole genome shotgun (WGS) entry which is preliminary data.</text>
</comment>
<dbReference type="InterPro" id="IPR014048">
    <property type="entry name" value="MethylDNA_cys_MeTrfase_DNA-bd"/>
</dbReference>
<dbReference type="InterPro" id="IPR001497">
    <property type="entry name" value="MethylDNA_cys_MeTrfase_AS"/>
</dbReference>
<keyword evidence="4" id="KW-0227">DNA damage</keyword>
<keyword evidence="2 8" id="KW-0489">Methyltransferase</keyword>
<evidence type="ECO:0000256" key="3">
    <source>
        <dbReference type="ARBA" id="ARBA00022679"/>
    </source>
</evidence>
<name>A0ABW1T226_9ACTN</name>
<reference evidence="9" key="1">
    <citation type="journal article" date="2019" name="Int. J. Syst. Evol. Microbiol.">
        <title>The Global Catalogue of Microorganisms (GCM) 10K type strain sequencing project: providing services to taxonomists for standard genome sequencing and annotation.</title>
        <authorList>
            <consortium name="The Broad Institute Genomics Platform"/>
            <consortium name="The Broad Institute Genome Sequencing Center for Infectious Disease"/>
            <person name="Wu L."/>
            <person name="Ma J."/>
        </authorList>
    </citation>
    <scope>NUCLEOTIDE SEQUENCE [LARGE SCALE GENOMIC DNA]</scope>
    <source>
        <strain evidence="9">CGMCC 4.7317</strain>
    </source>
</reference>
<evidence type="ECO:0000313" key="8">
    <source>
        <dbReference type="EMBL" id="MFC6238772.1"/>
    </source>
</evidence>
<evidence type="ECO:0000313" key="9">
    <source>
        <dbReference type="Proteomes" id="UP001596138"/>
    </source>
</evidence>
<dbReference type="PANTHER" id="PTHR10815">
    <property type="entry name" value="METHYLATED-DNA--PROTEIN-CYSTEINE METHYLTRANSFERASE"/>
    <property type="match status" value="1"/>
</dbReference>
<feature type="domain" description="Methylated-DNA-[protein]-cysteine S-methyltransferase DNA binding" evidence="7">
    <location>
        <begin position="95"/>
        <end position="175"/>
    </location>
</feature>
<comment type="catalytic activity">
    <reaction evidence="6">
        <text>a 6-O-methyl-2'-deoxyguanosine in DNA + L-cysteinyl-[protein] = S-methyl-L-cysteinyl-[protein] + a 2'-deoxyguanosine in DNA</text>
        <dbReference type="Rhea" id="RHEA:24000"/>
        <dbReference type="Rhea" id="RHEA-COMP:10131"/>
        <dbReference type="Rhea" id="RHEA-COMP:10132"/>
        <dbReference type="Rhea" id="RHEA-COMP:11367"/>
        <dbReference type="Rhea" id="RHEA-COMP:11368"/>
        <dbReference type="ChEBI" id="CHEBI:29950"/>
        <dbReference type="ChEBI" id="CHEBI:82612"/>
        <dbReference type="ChEBI" id="CHEBI:85445"/>
        <dbReference type="ChEBI" id="CHEBI:85448"/>
        <dbReference type="EC" id="2.1.1.63"/>
    </reaction>
</comment>
<keyword evidence="3 8" id="KW-0808">Transferase</keyword>
<evidence type="ECO:0000256" key="1">
    <source>
        <dbReference type="ARBA" id="ARBA00001286"/>
    </source>
</evidence>
<evidence type="ECO:0000256" key="5">
    <source>
        <dbReference type="ARBA" id="ARBA00023204"/>
    </source>
</evidence>
<evidence type="ECO:0000256" key="4">
    <source>
        <dbReference type="ARBA" id="ARBA00022763"/>
    </source>
</evidence>
<keyword evidence="5" id="KW-0234">DNA repair</keyword>
<proteinExistence type="predicted"/>
<sequence>MTVDTLPPYETAEVALPGGSVVVVADPVTGAVVASGWKSLDATFAFLTEAEQARGHHPAPRGGGATKAAVDALERYAGGDVDALDDVLVSQPGGPFLQRAWDELRGVKAGETDSYAGLAERAGSPAAVRAAGQACARNKVAPFVPCHRILRTDGTLGGYAYGLRVKAALLAHEGARPADEGTLFD</sequence>
<dbReference type="InterPro" id="IPR036217">
    <property type="entry name" value="MethylDNA_cys_MeTrfase_DNAb"/>
</dbReference>
<dbReference type="GO" id="GO:0032259">
    <property type="term" value="P:methylation"/>
    <property type="evidence" value="ECO:0007669"/>
    <property type="project" value="UniProtKB-KW"/>
</dbReference>
<dbReference type="RefSeq" id="WP_386767273.1">
    <property type="nucleotide sequence ID" value="NZ_JBHSTI010000008.1"/>
</dbReference>
<evidence type="ECO:0000259" key="7">
    <source>
        <dbReference type="Pfam" id="PF01035"/>
    </source>
</evidence>
<protein>
    <submittedName>
        <fullName evidence="8">Methylated-DNA--[protein]-cysteine S-methyltransferase</fullName>
        <ecNumber evidence="8">2.1.1.63</ecNumber>
    </submittedName>
</protein>
<dbReference type="SUPFAM" id="SSF46767">
    <property type="entry name" value="Methylated DNA-protein cysteine methyltransferase, C-terminal domain"/>
    <property type="match status" value="1"/>
</dbReference>
<dbReference type="PANTHER" id="PTHR10815:SF13">
    <property type="entry name" value="METHYLATED-DNA--PROTEIN-CYSTEINE METHYLTRANSFERASE"/>
    <property type="match status" value="1"/>
</dbReference>
<comment type="catalytic activity">
    <reaction evidence="1">
        <text>a 4-O-methyl-thymidine in DNA + L-cysteinyl-[protein] = a thymidine in DNA + S-methyl-L-cysteinyl-[protein]</text>
        <dbReference type="Rhea" id="RHEA:53428"/>
        <dbReference type="Rhea" id="RHEA-COMP:10131"/>
        <dbReference type="Rhea" id="RHEA-COMP:10132"/>
        <dbReference type="Rhea" id="RHEA-COMP:13555"/>
        <dbReference type="Rhea" id="RHEA-COMP:13556"/>
        <dbReference type="ChEBI" id="CHEBI:29950"/>
        <dbReference type="ChEBI" id="CHEBI:82612"/>
        <dbReference type="ChEBI" id="CHEBI:137386"/>
        <dbReference type="ChEBI" id="CHEBI:137387"/>
        <dbReference type="EC" id="2.1.1.63"/>
    </reaction>
</comment>
<accession>A0ABW1T226</accession>
<dbReference type="Proteomes" id="UP001596138">
    <property type="component" value="Unassembled WGS sequence"/>
</dbReference>
<dbReference type="EMBL" id="JBHSTI010000008">
    <property type="protein sequence ID" value="MFC6238772.1"/>
    <property type="molecule type" value="Genomic_DNA"/>
</dbReference>
<dbReference type="InterPro" id="IPR036388">
    <property type="entry name" value="WH-like_DNA-bd_sf"/>
</dbReference>
<dbReference type="PROSITE" id="PS00374">
    <property type="entry name" value="MGMT"/>
    <property type="match status" value="1"/>
</dbReference>